<evidence type="ECO:0000256" key="1">
    <source>
        <dbReference type="ARBA" id="ARBA00010634"/>
    </source>
</evidence>
<dbReference type="OrthoDB" id="9785326at2"/>
<evidence type="ECO:0008006" key="6">
    <source>
        <dbReference type="Google" id="ProtNLM"/>
    </source>
</evidence>
<name>A0A512H5M7_9PROT</name>
<feature type="chain" id="PRO_5021778850" description="ABC transporter" evidence="3">
    <location>
        <begin position="33"/>
        <end position="269"/>
    </location>
</feature>
<proteinExistence type="inferred from homology"/>
<reference evidence="4 5" key="1">
    <citation type="submission" date="2019-07" db="EMBL/GenBank/DDBJ databases">
        <title>Whole genome shotgun sequence of Rhodospirillum oryzae NBRC 107573.</title>
        <authorList>
            <person name="Hosoyama A."/>
            <person name="Uohara A."/>
            <person name="Ohji S."/>
            <person name="Ichikawa N."/>
        </authorList>
    </citation>
    <scope>NUCLEOTIDE SEQUENCE [LARGE SCALE GENOMIC DNA]</scope>
    <source>
        <strain evidence="4 5">NBRC 107573</strain>
    </source>
</reference>
<dbReference type="PANTHER" id="PTHR30035:SF3">
    <property type="entry name" value="INTERMEMBRANE PHOSPHOLIPID TRANSPORT SYSTEM LIPOPROTEIN MLAA"/>
    <property type="match status" value="1"/>
</dbReference>
<comment type="similarity">
    <text evidence="1">Belongs to the MlaA family.</text>
</comment>
<dbReference type="EMBL" id="BJZO01000015">
    <property type="protein sequence ID" value="GEO80738.1"/>
    <property type="molecule type" value="Genomic_DNA"/>
</dbReference>
<gene>
    <name evidence="4" type="ORF">ROR02_08690</name>
</gene>
<evidence type="ECO:0000256" key="2">
    <source>
        <dbReference type="ARBA" id="ARBA00022729"/>
    </source>
</evidence>
<feature type="signal peptide" evidence="3">
    <location>
        <begin position="1"/>
        <end position="32"/>
    </location>
</feature>
<dbReference type="Proteomes" id="UP000321567">
    <property type="component" value="Unassembled WGS sequence"/>
</dbReference>
<dbReference type="PRINTS" id="PR01805">
    <property type="entry name" value="VACJLIPOPROT"/>
</dbReference>
<accession>A0A512H5M7</accession>
<sequence length="269" mass="28958">MANSFSDSLRSFGGVVRAGTMALALCAVAACASTAPETGDSPKTTGELVADPMEPWNRYVFAVNDVVYTFMRPWIAPYMVLPDEGKEAVDNLIHNIKSPVILLNDLLQGEFERAWVTTGRFLINTTVGLFGLFDVAEGMGMPKHDEDFGQTLGTWGLGDGPYMVLPLLGPSNPRDALGAGVDMVSHPLFWVPGGDTGTMISAGRTYGSAATEYGGHVSEMDALRKTSLDYYATVRSLYIQMRRAQVRNIDPKAGEGAAVDYFPDDGTAQ</sequence>
<dbReference type="InterPro" id="IPR007428">
    <property type="entry name" value="MlaA"/>
</dbReference>
<dbReference type="Pfam" id="PF04333">
    <property type="entry name" value="MlaA"/>
    <property type="match status" value="1"/>
</dbReference>
<evidence type="ECO:0000313" key="4">
    <source>
        <dbReference type="EMBL" id="GEO80738.1"/>
    </source>
</evidence>
<dbReference type="AlphaFoldDB" id="A0A512H5M7"/>
<keyword evidence="2 3" id="KW-0732">Signal</keyword>
<protein>
    <recommendedName>
        <fullName evidence="6">ABC transporter</fullName>
    </recommendedName>
</protein>
<dbReference type="GO" id="GO:0016020">
    <property type="term" value="C:membrane"/>
    <property type="evidence" value="ECO:0007669"/>
    <property type="project" value="InterPro"/>
</dbReference>
<comment type="caution">
    <text evidence="4">The sequence shown here is derived from an EMBL/GenBank/DDBJ whole genome shotgun (WGS) entry which is preliminary data.</text>
</comment>
<dbReference type="PANTHER" id="PTHR30035">
    <property type="entry name" value="LIPOPROTEIN VACJ-RELATED"/>
    <property type="match status" value="1"/>
</dbReference>
<organism evidence="4 5">
    <name type="scientific">Pararhodospirillum oryzae</name>
    <dbReference type="NCBI Taxonomy" id="478448"/>
    <lineage>
        <taxon>Bacteria</taxon>
        <taxon>Pseudomonadati</taxon>
        <taxon>Pseudomonadota</taxon>
        <taxon>Alphaproteobacteria</taxon>
        <taxon>Rhodospirillales</taxon>
        <taxon>Rhodospirillaceae</taxon>
        <taxon>Pararhodospirillum</taxon>
    </lineage>
</organism>
<evidence type="ECO:0000313" key="5">
    <source>
        <dbReference type="Proteomes" id="UP000321567"/>
    </source>
</evidence>
<evidence type="ECO:0000256" key="3">
    <source>
        <dbReference type="SAM" id="SignalP"/>
    </source>
</evidence>
<dbReference type="GO" id="GO:0120010">
    <property type="term" value="P:intermembrane phospholipid transfer"/>
    <property type="evidence" value="ECO:0007669"/>
    <property type="project" value="TreeGrafter"/>
</dbReference>
<keyword evidence="5" id="KW-1185">Reference proteome</keyword>
<dbReference type="RefSeq" id="WP_147162787.1">
    <property type="nucleotide sequence ID" value="NZ_BJZO01000015.1"/>
</dbReference>